<evidence type="ECO:0008006" key="4">
    <source>
        <dbReference type="Google" id="ProtNLM"/>
    </source>
</evidence>
<name>A0A5M3WPU4_9ACTN</name>
<evidence type="ECO:0000313" key="2">
    <source>
        <dbReference type="EMBL" id="GES10974.1"/>
    </source>
</evidence>
<dbReference type="OrthoDB" id="3536547at2"/>
<accession>A0A5M3WPU4</accession>
<comment type="caution">
    <text evidence="2">The sequence shown here is derived from an EMBL/GenBank/DDBJ whole genome shotgun (WGS) entry which is preliminary data.</text>
</comment>
<protein>
    <recommendedName>
        <fullName evidence="4">Secreted protein</fullName>
    </recommendedName>
</protein>
<evidence type="ECO:0000256" key="1">
    <source>
        <dbReference type="SAM" id="SignalP"/>
    </source>
</evidence>
<evidence type="ECO:0000313" key="3">
    <source>
        <dbReference type="Proteomes" id="UP000331127"/>
    </source>
</evidence>
<dbReference type="Proteomes" id="UP000331127">
    <property type="component" value="Unassembled WGS sequence"/>
</dbReference>
<keyword evidence="1" id="KW-0732">Signal</keyword>
<organism evidence="2 3">
    <name type="scientific">Acrocarpospora macrocephala</name>
    <dbReference type="NCBI Taxonomy" id="150177"/>
    <lineage>
        <taxon>Bacteria</taxon>
        <taxon>Bacillati</taxon>
        <taxon>Actinomycetota</taxon>
        <taxon>Actinomycetes</taxon>
        <taxon>Streptosporangiales</taxon>
        <taxon>Streptosporangiaceae</taxon>
        <taxon>Acrocarpospora</taxon>
    </lineage>
</organism>
<dbReference type="AlphaFoldDB" id="A0A5M3WPU4"/>
<gene>
    <name evidence="2" type="ORF">Amac_045710</name>
</gene>
<reference evidence="2 3" key="1">
    <citation type="submission" date="2019-10" db="EMBL/GenBank/DDBJ databases">
        <title>Whole genome shotgun sequence of Acrocarpospora macrocephala NBRC 16266.</title>
        <authorList>
            <person name="Ichikawa N."/>
            <person name="Kimura A."/>
            <person name="Kitahashi Y."/>
            <person name="Komaki H."/>
            <person name="Oguchi A."/>
        </authorList>
    </citation>
    <scope>NUCLEOTIDE SEQUENCE [LARGE SCALE GENOMIC DNA]</scope>
    <source>
        <strain evidence="2 3">NBRC 16266</strain>
    </source>
</reference>
<sequence>MRALVSAGVAAATLVGVLASPANASDTWHWGPTYSTDGKAKVTSGKIVTRPGGLRVTGRLYDGSGSGPCSWIRFRYLTDNGEKVYKSYKNCSAGYRKITLNTGFVLSIEAKVCRGTAVKITGKCSAYEGVWAQGG</sequence>
<keyword evidence="3" id="KW-1185">Reference proteome</keyword>
<proteinExistence type="predicted"/>
<feature type="chain" id="PRO_5024271934" description="Secreted protein" evidence="1">
    <location>
        <begin position="25"/>
        <end position="135"/>
    </location>
</feature>
<dbReference type="EMBL" id="BLAE01000025">
    <property type="protein sequence ID" value="GES10974.1"/>
    <property type="molecule type" value="Genomic_DNA"/>
</dbReference>
<dbReference type="RefSeq" id="WP_155356360.1">
    <property type="nucleotide sequence ID" value="NZ_BAAAHL010000056.1"/>
</dbReference>
<feature type="signal peptide" evidence="1">
    <location>
        <begin position="1"/>
        <end position="24"/>
    </location>
</feature>